<organism evidence="1 2">
    <name type="scientific">Ferrimicrobium acidiphilum</name>
    <dbReference type="NCBI Taxonomy" id="121039"/>
    <lineage>
        <taxon>Bacteria</taxon>
        <taxon>Bacillati</taxon>
        <taxon>Actinomycetota</taxon>
        <taxon>Acidimicrobiia</taxon>
        <taxon>Acidimicrobiales</taxon>
        <taxon>Acidimicrobiaceae</taxon>
        <taxon>Ferrimicrobium</taxon>
    </lineage>
</organism>
<gene>
    <name evidence="1" type="ORF">AB6A68_13415</name>
</gene>
<evidence type="ECO:0000313" key="2">
    <source>
        <dbReference type="Proteomes" id="UP001560267"/>
    </source>
</evidence>
<keyword evidence="2" id="KW-1185">Reference proteome</keyword>
<dbReference type="EMBL" id="JBFSHR010000090">
    <property type="protein sequence ID" value="MEX6430825.1"/>
    <property type="molecule type" value="Genomic_DNA"/>
</dbReference>
<sequence>MSKQPPKWWKPTSGGGVACPVRDLFLCVDYQYAHVEVINVYEEFFWADDESERAVLIAQQTRGKPSPGLRSQVYAD</sequence>
<reference evidence="1 2" key="1">
    <citation type="submission" date="2024-07" db="EMBL/GenBank/DDBJ databases">
        <title>Draft Genome Sequence of Ferrimicrobium acidiphilum Strain YE2023, Isolated from a Pulp of Bioleach Reactor.</title>
        <authorList>
            <person name="Elkina Y.A."/>
            <person name="Bulaeva A.G."/>
            <person name="Beletsky A.V."/>
            <person name="Mardanov A.V."/>
        </authorList>
    </citation>
    <scope>NUCLEOTIDE SEQUENCE [LARGE SCALE GENOMIC DNA]</scope>
    <source>
        <strain evidence="1 2">YE2023</strain>
    </source>
</reference>
<dbReference type="Proteomes" id="UP001560267">
    <property type="component" value="Unassembled WGS sequence"/>
</dbReference>
<evidence type="ECO:0000313" key="1">
    <source>
        <dbReference type="EMBL" id="MEX6430825.1"/>
    </source>
</evidence>
<dbReference type="RefSeq" id="WP_276958075.1">
    <property type="nucleotide sequence ID" value="NZ_DAHZRA010000103.1"/>
</dbReference>
<accession>A0ABV3Y5Y6</accession>
<proteinExistence type="predicted"/>
<name>A0ABV3Y5Y6_9ACTN</name>
<protein>
    <submittedName>
        <fullName evidence="1">Uncharacterized protein</fullName>
    </submittedName>
</protein>
<comment type="caution">
    <text evidence="1">The sequence shown here is derived from an EMBL/GenBank/DDBJ whole genome shotgun (WGS) entry which is preliminary data.</text>
</comment>